<dbReference type="EMBL" id="AFYH01010871">
    <property type="status" value="NOT_ANNOTATED_CDS"/>
    <property type="molecule type" value="Genomic_DNA"/>
</dbReference>
<dbReference type="PANTHER" id="PTHR21723:SF3">
    <property type="entry name" value="PROTEIN RIC-3"/>
    <property type="match status" value="1"/>
</dbReference>
<keyword evidence="5 9" id="KW-1133">Transmembrane helix</keyword>
<dbReference type="GO" id="GO:0005789">
    <property type="term" value="C:endoplasmic reticulum membrane"/>
    <property type="evidence" value="ECO:0007669"/>
    <property type="project" value="UniProtKB-SubCell"/>
</dbReference>
<accession>H3B635</accession>
<dbReference type="Pfam" id="PF15361">
    <property type="entry name" value="RIC3"/>
    <property type="match status" value="1"/>
</dbReference>
<name>H3B635_LATCH</name>
<evidence type="ECO:0000256" key="1">
    <source>
        <dbReference type="ARBA" id="ARBA00004586"/>
    </source>
</evidence>
<dbReference type="AlphaFoldDB" id="H3B635"/>
<dbReference type="OMA" id="HQMPSDG"/>
<feature type="transmembrane region" description="Helical" evidence="9">
    <location>
        <begin position="6"/>
        <end position="23"/>
    </location>
</feature>
<dbReference type="GeneTree" id="ENSGT00440000034107"/>
<keyword evidence="4" id="KW-0256">Endoplasmic reticulum</keyword>
<evidence type="ECO:0000256" key="6">
    <source>
        <dbReference type="ARBA" id="ARBA00023136"/>
    </source>
</evidence>
<reference evidence="11" key="2">
    <citation type="submission" date="2025-08" db="UniProtKB">
        <authorList>
            <consortium name="Ensembl"/>
        </authorList>
    </citation>
    <scope>IDENTIFICATION</scope>
</reference>
<protein>
    <submittedName>
        <fullName evidence="11">RIC3 acetylcholine receptor chaperone</fullName>
    </submittedName>
</protein>
<feature type="region of interest" description="Disordered" evidence="8">
    <location>
        <begin position="336"/>
        <end position="373"/>
    </location>
</feature>
<evidence type="ECO:0000256" key="9">
    <source>
        <dbReference type="SAM" id="Phobius"/>
    </source>
</evidence>
<evidence type="ECO:0000313" key="12">
    <source>
        <dbReference type="Proteomes" id="UP000008672"/>
    </source>
</evidence>
<dbReference type="InterPro" id="IPR026160">
    <property type="entry name" value="Ric3"/>
</dbReference>
<evidence type="ECO:0000256" key="2">
    <source>
        <dbReference type="ARBA" id="ARBA00008538"/>
    </source>
</evidence>
<feature type="coiled-coil region" evidence="7">
    <location>
        <begin position="144"/>
        <end position="171"/>
    </location>
</feature>
<reference evidence="12" key="1">
    <citation type="submission" date="2011-08" db="EMBL/GenBank/DDBJ databases">
        <title>The draft genome of Latimeria chalumnae.</title>
        <authorList>
            <person name="Di Palma F."/>
            <person name="Alfoldi J."/>
            <person name="Johnson J."/>
            <person name="Berlin A."/>
            <person name="Gnerre S."/>
            <person name="Jaffe D."/>
            <person name="MacCallum I."/>
            <person name="Young S."/>
            <person name="Walker B.J."/>
            <person name="Lander E."/>
            <person name="Lindblad-Toh K."/>
        </authorList>
    </citation>
    <scope>NUCLEOTIDE SEQUENCE [LARGE SCALE GENOMIC DNA]</scope>
    <source>
        <strain evidence="12">Wild caught</strain>
    </source>
</reference>
<keyword evidence="6 9" id="KW-0472">Membrane</keyword>
<evidence type="ECO:0000256" key="8">
    <source>
        <dbReference type="SAM" id="MobiDB-lite"/>
    </source>
</evidence>
<dbReference type="FunCoup" id="H3B635">
    <property type="interactions" value="82"/>
</dbReference>
<dbReference type="HOGENOM" id="CLU_062635_1_0_1"/>
<evidence type="ECO:0000313" key="11">
    <source>
        <dbReference type="Ensembl" id="ENSLACP00000017356.1"/>
    </source>
</evidence>
<dbReference type="eggNOG" id="ENOG502RZG3">
    <property type="taxonomic scope" value="Eukaryota"/>
</dbReference>
<reference evidence="11" key="3">
    <citation type="submission" date="2025-09" db="UniProtKB">
        <authorList>
            <consortium name="Ensembl"/>
        </authorList>
    </citation>
    <scope>IDENTIFICATION</scope>
</reference>
<keyword evidence="7" id="KW-0175">Coiled coil</keyword>
<gene>
    <name evidence="11" type="primary">RIC3</name>
</gene>
<dbReference type="STRING" id="7897.ENSLACP00000017356"/>
<dbReference type="Proteomes" id="UP000008672">
    <property type="component" value="Unassembled WGS sequence"/>
</dbReference>
<comment type="subcellular location">
    <subcellularLocation>
        <location evidence="1">Endoplasmic reticulum membrane</location>
    </subcellularLocation>
</comment>
<evidence type="ECO:0000256" key="7">
    <source>
        <dbReference type="SAM" id="Coils"/>
    </source>
</evidence>
<dbReference type="InParanoid" id="H3B635"/>
<feature type="compositionally biased region" description="Basic residues" evidence="8">
    <location>
        <begin position="363"/>
        <end position="373"/>
    </location>
</feature>
<dbReference type="GO" id="GO:0045202">
    <property type="term" value="C:synapse"/>
    <property type="evidence" value="ECO:0007669"/>
    <property type="project" value="GOC"/>
</dbReference>
<dbReference type="GO" id="GO:0007271">
    <property type="term" value="P:synaptic transmission, cholinergic"/>
    <property type="evidence" value="ECO:0007669"/>
    <property type="project" value="TreeGrafter"/>
</dbReference>
<feature type="domain" description="Resistance to inhibitors of cholinesterase protein 3 N-terminal" evidence="10">
    <location>
        <begin position="15"/>
        <end position="170"/>
    </location>
</feature>
<dbReference type="InterPro" id="IPR032763">
    <property type="entry name" value="RIC3_N"/>
</dbReference>
<comment type="similarity">
    <text evidence="2">Belongs to the ric-3 family.</text>
</comment>
<keyword evidence="12" id="KW-1185">Reference proteome</keyword>
<dbReference type="PANTHER" id="PTHR21723">
    <property type="entry name" value="RESISTANCE TO INHIBITORS OF CHOLINESTERASE PROTEIN 3 RIC3"/>
    <property type="match status" value="1"/>
</dbReference>
<dbReference type="GO" id="GO:0043025">
    <property type="term" value="C:neuronal cell body"/>
    <property type="evidence" value="ECO:0007669"/>
    <property type="project" value="TreeGrafter"/>
</dbReference>
<evidence type="ECO:0000256" key="3">
    <source>
        <dbReference type="ARBA" id="ARBA00022692"/>
    </source>
</evidence>
<dbReference type="Ensembl" id="ENSLACT00000017483.1">
    <property type="protein sequence ID" value="ENSLACP00000017356.1"/>
    <property type="gene ID" value="ENSLACG00000015287.1"/>
</dbReference>
<dbReference type="GO" id="GO:0043005">
    <property type="term" value="C:neuron projection"/>
    <property type="evidence" value="ECO:0007669"/>
    <property type="project" value="TreeGrafter"/>
</dbReference>
<evidence type="ECO:0000256" key="4">
    <source>
        <dbReference type="ARBA" id="ARBA00022824"/>
    </source>
</evidence>
<organism evidence="11 12">
    <name type="scientific">Latimeria chalumnae</name>
    <name type="common">Coelacanth</name>
    <dbReference type="NCBI Taxonomy" id="7897"/>
    <lineage>
        <taxon>Eukaryota</taxon>
        <taxon>Metazoa</taxon>
        <taxon>Chordata</taxon>
        <taxon>Craniata</taxon>
        <taxon>Vertebrata</taxon>
        <taxon>Euteleostomi</taxon>
        <taxon>Coelacanthiformes</taxon>
        <taxon>Coelacanthidae</taxon>
        <taxon>Latimeria</taxon>
    </lineage>
</organism>
<evidence type="ECO:0000256" key="5">
    <source>
        <dbReference type="ARBA" id="ARBA00022989"/>
    </source>
</evidence>
<evidence type="ECO:0000259" key="10">
    <source>
        <dbReference type="Pfam" id="PF15361"/>
    </source>
</evidence>
<dbReference type="GO" id="GO:0034394">
    <property type="term" value="P:protein localization to cell surface"/>
    <property type="evidence" value="ECO:0007669"/>
    <property type="project" value="TreeGrafter"/>
</dbReference>
<proteinExistence type="inferred from homology"/>
<sequence>MPVSTFQKVALVSCLVLCVSLILPKMFLSRGKKEAAQQEVFPGGAGRFPAMVRQQKTSSGGSRWSASSPFPKSHHGEAIAKTKTKGGNGAGGSNRQSLLGQLIPIYGFGILLYILYILFKISSKDKNPKVEKKFPPIRTGSMKRKITDYELAQLQEKLKETEEAMEKIVSRVGQNSEKRIRDITTEQEEKLLQQLKEITRVMKEGKLIDGISPEQEAEEAPYMEDWEGYPEETYPVYDEECCHRRHHDTIHVDCSELNQPSPEEIAEKMEDMEIMEEEICCCFGTETPKGDINKNDQRSVFLSTDDKKGWQHCLHSEDEDPAVIAENVGFCYESYSEEEIQEEPNADLKDTEDESADRDRAGILRKRNQKRPE</sequence>
<feature type="compositionally biased region" description="Acidic residues" evidence="8">
    <location>
        <begin position="336"/>
        <end position="356"/>
    </location>
</feature>
<keyword evidence="3 9" id="KW-0812">Transmembrane</keyword>
<feature type="transmembrane region" description="Helical" evidence="9">
    <location>
        <begin position="98"/>
        <end position="119"/>
    </location>
</feature>